<evidence type="ECO:0000259" key="7">
    <source>
        <dbReference type="Pfam" id="PF17827"/>
    </source>
</evidence>
<dbReference type="Gene3D" id="1.10.8.10">
    <property type="entry name" value="DNA helicase RuvA subunit, C-terminal domain"/>
    <property type="match status" value="1"/>
</dbReference>
<dbReference type="Gene3D" id="3.40.50.150">
    <property type="entry name" value="Vaccinia Virus protein VP39"/>
    <property type="match status" value="1"/>
</dbReference>
<dbReference type="Proteomes" id="UP000231343">
    <property type="component" value="Unassembled WGS sequence"/>
</dbReference>
<dbReference type="GO" id="GO:0102559">
    <property type="term" value="F:peptide chain release factor N(5)-glutamine methyltransferase activity"/>
    <property type="evidence" value="ECO:0007669"/>
    <property type="project" value="UniProtKB-EC"/>
</dbReference>
<dbReference type="InterPro" id="IPR050320">
    <property type="entry name" value="N5-glutamine_MTase"/>
</dbReference>
<evidence type="ECO:0000313" key="9">
    <source>
        <dbReference type="Proteomes" id="UP000231343"/>
    </source>
</evidence>
<comment type="function">
    <text evidence="5">Methylates the class 1 translation termination release factors RF1/PrfA and RF2/PrfB on the glutamine residue of the universally conserved GGQ motif.</text>
</comment>
<dbReference type="CDD" id="cd02440">
    <property type="entry name" value="AdoMet_MTases"/>
    <property type="match status" value="1"/>
</dbReference>
<dbReference type="InterPro" id="IPR004556">
    <property type="entry name" value="HemK-like"/>
</dbReference>
<dbReference type="Pfam" id="PF17827">
    <property type="entry name" value="PrmC_N"/>
    <property type="match status" value="1"/>
</dbReference>
<keyword evidence="2 5" id="KW-0808">Transferase</keyword>
<dbReference type="Pfam" id="PF05175">
    <property type="entry name" value="MTS"/>
    <property type="match status" value="1"/>
</dbReference>
<dbReference type="HAMAP" id="MF_02126">
    <property type="entry name" value="RF_methyltr_PrmC"/>
    <property type="match status" value="1"/>
</dbReference>
<dbReference type="PANTHER" id="PTHR18895">
    <property type="entry name" value="HEMK METHYLTRANSFERASE"/>
    <property type="match status" value="1"/>
</dbReference>
<feature type="binding site" evidence="5">
    <location>
        <begin position="169"/>
        <end position="172"/>
    </location>
    <ligand>
        <name>substrate</name>
    </ligand>
</feature>
<dbReference type="PROSITE" id="PS00092">
    <property type="entry name" value="N6_MTASE"/>
    <property type="match status" value="1"/>
</dbReference>
<dbReference type="EC" id="2.1.1.297" evidence="5"/>
<comment type="caution">
    <text evidence="8">The sequence shown here is derived from an EMBL/GenBank/DDBJ whole genome shotgun (WGS) entry which is preliminary data.</text>
</comment>
<evidence type="ECO:0000313" key="8">
    <source>
        <dbReference type="EMBL" id="PIS31782.1"/>
    </source>
</evidence>
<feature type="binding site" evidence="5">
    <location>
        <position position="126"/>
    </location>
    <ligand>
        <name>S-adenosyl-L-methionine</name>
        <dbReference type="ChEBI" id="CHEBI:59789"/>
    </ligand>
</feature>
<reference evidence="8 9" key="1">
    <citation type="submission" date="2017-09" db="EMBL/GenBank/DDBJ databases">
        <title>Depth-based differentiation of microbial function through sediment-hosted aquifers and enrichment of novel symbionts in the deep terrestrial subsurface.</title>
        <authorList>
            <person name="Probst A.J."/>
            <person name="Ladd B."/>
            <person name="Jarett J.K."/>
            <person name="Geller-Mcgrath D.E."/>
            <person name="Sieber C.M."/>
            <person name="Emerson J.B."/>
            <person name="Anantharaman K."/>
            <person name="Thomas B.C."/>
            <person name="Malmstrom R."/>
            <person name="Stieglmeier M."/>
            <person name="Klingl A."/>
            <person name="Woyke T."/>
            <person name="Ryan C.M."/>
            <person name="Banfield J.F."/>
        </authorList>
    </citation>
    <scope>NUCLEOTIDE SEQUENCE [LARGE SCALE GENOMIC DNA]</scope>
    <source>
        <strain evidence="8">CG08_land_8_20_14_0_20_45_16</strain>
    </source>
</reference>
<evidence type="ECO:0000256" key="1">
    <source>
        <dbReference type="ARBA" id="ARBA00022603"/>
    </source>
</evidence>
<dbReference type="SUPFAM" id="SSF53335">
    <property type="entry name" value="S-adenosyl-L-methionine-dependent methyltransferases"/>
    <property type="match status" value="1"/>
</dbReference>
<dbReference type="InterPro" id="IPR002052">
    <property type="entry name" value="DNA_methylase_N6_adenine_CS"/>
</dbReference>
<accession>A0A2H0Y200</accession>
<sequence length="265" mass="29991">MVVPQFEKEVILCHVLKIERAKLFSHPKRALTPSEQKHYNELIKRRLNHEPIAYLVKNQPFMGLEFYIGQNVLIPRPETELLVEATIKLLRLSNIEYRIADIGTGSGCIAVSLAKYLPNVQVIGIDSSAKALKISQRNAEFHQVQDRCEFKQGDLLTGLTKKFDLIVSNPPYIPTSEIAKLEPDVKDFEPHPALDGGPDGLTYIKRLITQAPYYGTTALPHYLLIEIGYNQGEAVRKLAEGTKKYNRINIIKDLSGHDRILSCQF</sequence>
<feature type="domain" description="Release factor glutamine methyltransferase N-terminal" evidence="7">
    <location>
        <begin position="4"/>
        <end position="56"/>
    </location>
</feature>
<name>A0A2H0Y200_UNCSA</name>
<evidence type="ECO:0000256" key="3">
    <source>
        <dbReference type="ARBA" id="ARBA00022691"/>
    </source>
</evidence>
<dbReference type="EMBL" id="PEYM01000002">
    <property type="protein sequence ID" value="PIS31782.1"/>
    <property type="molecule type" value="Genomic_DNA"/>
</dbReference>
<comment type="caution">
    <text evidence="5">Lacks conserved residue(s) required for the propagation of feature annotation.</text>
</comment>
<dbReference type="GO" id="GO:0032259">
    <property type="term" value="P:methylation"/>
    <property type="evidence" value="ECO:0007669"/>
    <property type="project" value="UniProtKB-KW"/>
</dbReference>
<evidence type="ECO:0000256" key="4">
    <source>
        <dbReference type="ARBA" id="ARBA00048391"/>
    </source>
</evidence>
<feature type="binding site" evidence="5">
    <location>
        <begin position="103"/>
        <end position="107"/>
    </location>
    <ligand>
        <name>S-adenosyl-L-methionine</name>
        <dbReference type="ChEBI" id="CHEBI:59789"/>
    </ligand>
</feature>
<proteinExistence type="inferred from homology"/>
<comment type="catalytic activity">
    <reaction evidence="4 5">
        <text>L-glutaminyl-[peptide chain release factor] + S-adenosyl-L-methionine = N(5)-methyl-L-glutaminyl-[peptide chain release factor] + S-adenosyl-L-homocysteine + H(+)</text>
        <dbReference type="Rhea" id="RHEA:42896"/>
        <dbReference type="Rhea" id="RHEA-COMP:10271"/>
        <dbReference type="Rhea" id="RHEA-COMP:10272"/>
        <dbReference type="ChEBI" id="CHEBI:15378"/>
        <dbReference type="ChEBI" id="CHEBI:30011"/>
        <dbReference type="ChEBI" id="CHEBI:57856"/>
        <dbReference type="ChEBI" id="CHEBI:59789"/>
        <dbReference type="ChEBI" id="CHEBI:61891"/>
        <dbReference type="EC" id="2.1.1.297"/>
    </reaction>
</comment>
<feature type="binding site" evidence="5">
    <location>
        <position position="169"/>
    </location>
    <ligand>
        <name>S-adenosyl-L-methionine</name>
        <dbReference type="ChEBI" id="CHEBI:59789"/>
    </ligand>
</feature>
<dbReference type="NCBIfam" id="TIGR03534">
    <property type="entry name" value="RF_mod_PrmC"/>
    <property type="match status" value="1"/>
</dbReference>
<evidence type="ECO:0000259" key="6">
    <source>
        <dbReference type="Pfam" id="PF05175"/>
    </source>
</evidence>
<organism evidence="8 9">
    <name type="scientific">Candidatus Saganbacteria bacterium CG08_land_8_20_14_0_20_45_16</name>
    <dbReference type="NCBI Taxonomy" id="2014293"/>
    <lineage>
        <taxon>Bacteria</taxon>
        <taxon>Bacillati</taxon>
        <taxon>Saganbacteria</taxon>
    </lineage>
</organism>
<dbReference type="NCBIfam" id="TIGR00536">
    <property type="entry name" value="hemK_fam"/>
    <property type="match status" value="1"/>
</dbReference>
<feature type="domain" description="Methyltransferase small" evidence="6">
    <location>
        <begin position="93"/>
        <end position="173"/>
    </location>
</feature>
<dbReference type="PANTHER" id="PTHR18895:SF74">
    <property type="entry name" value="MTRF1L RELEASE FACTOR GLUTAMINE METHYLTRANSFERASE"/>
    <property type="match status" value="1"/>
</dbReference>
<dbReference type="InterPro" id="IPR040758">
    <property type="entry name" value="PrmC_N"/>
</dbReference>
<dbReference type="InterPro" id="IPR007848">
    <property type="entry name" value="Small_mtfrase_dom"/>
</dbReference>
<dbReference type="InterPro" id="IPR029063">
    <property type="entry name" value="SAM-dependent_MTases_sf"/>
</dbReference>
<evidence type="ECO:0000256" key="2">
    <source>
        <dbReference type="ARBA" id="ARBA00022679"/>
    </source>
</evidence>
<dbReference type="AlphaFoldDB" id="A0A2H0Y200"/>
<dbReference type="GO" id="GO:0003676">
    <property type="term" value="F:nucleic acid binding"/>
    <property type="evidence" value="ECO:0007669"/>
    <property type="project" value="InterPro"/>
</dbReference>
<comment type="similarity">
    <text evidence="5">Belongs to the protein N5-glutamine methyltransferase family. PrmC subfamily.</text>
</comment>
<gene>
    <name evidence="5 8" type="primary">prmC</name>
    <name evidence="8" type="ORF">COT42_00105</name>
</gene>
<keyword evidence="1 5" id="KW-0489">Methyltransferase</keyword>
<protein>
    <recommendedName>
        <fullName evidence="5">Release factor glutamine methyltransferase</fullName>
        <shortName evidence="5">RF MTase</shortName>
        <ecNumber evidence="5">2.1.1.297</ecNumber>
    </recommendedName>
    <alternativeName>
        <fullName evidence="5">N5-glutamine methyltransferase PrmC</fullName>
    </alternativeName>
    <alternativeName>
        <fullName evidence="5">Protein-(glutamine-N5) MTase PrmC</fullName>
    </alternativeName>
    <alternativeName>
        <fullName evidence="5">Protein-glutamine N-methyltransferase PrmC</fullName>
    </alternativeName>
</protein>
<keyword evidence="3 5" id="KW-0949">S-adenosyl-L-methionine</keyword>
<evidence type="ECO:0000256" key="5">
    <source>
        <dbReference type="HAMAP-Rule" id="MF_02126"/>
    </source>
</evidence>
<dbReference type="InterPro" id="IPR019874">
    <property type="entry name" value="RF_methyltr_PrmC"/>
</dbReference>